<dbReference type="AlphaFoldDB" id="A0A4T1ZZ12"/>
<dbReference type="GO" id="GO:0003700">
    <property type="term" value="F:DNA-binding transcription factor activity"/>
    <property type="evidence" value="ECO:0007669"/>
    <property type="project" value="InterPro"/>
</dbReference>
<comment type="caution">
    <text evidence="5">The sequence shown here is derived from an EMBL/GenBank/DDBJ whole genome shotgun (WGS) entry which is preliminary data.</text>
</comment>
<evidence type="ECO:0000256" key="3">
    <source>
        <dbReference type="ARBA" id="ARBA00023163"/>
    </source>
</evidence>
<dbReference type="Gene3D" id="1.10.10.60">
    <property type="entry name" value="Homeodomain-like"/>
    <property type="match status" value="1"/>
</dbReference>
<dbReference type="Pfam" id="PF12833">
    <property type="entry name" value="HTH_18"/>
    <property type="match status" value="1"/>
</dbReference>
<dbReference type="GO" id="GO:0000976">
    <property type="term" value="F:transcription cis-regulatory region binding"/>
    <property type="evidence" value="ECO:0007669"/>
    <property type="project" value="TreeGrafter"/>
</dbReference>
<evidence type="ECO:0000313" key="5">
    <source>
        <dbReference type="EMBL" id="TIH09547.1"/>
    </source>
</evidence>
<dbReference type="EMBL" id="RFLV01000001">
    <property type="protein sequence ID" value="TIH09547.1"/>
    <property type="molecule type" value="Genomic_DNA"/>
</dbReference>
<dbReference type="PROSITE" id="PS01124">
    <property type="entry name" value="HTH_ARAC_FAMILY_2"/>
    <property type="match status" value="1"/>
</dbReference>
<keyword evidence="6" id="KW-1185">Reference proteome</keyword>
<dbReference type="InterPro" id="IPR009057">
    <property type="entry name" value="Homeodomain-like_sf"/>
</dbReference>
<evidence type="ECO:0000256" key="2">
    <source>
        <dbReference type="ARBA" id="ARBA00023125"/>
    </source>
</evidence>
<evidence type="ECO:0000313" key="6">
    <source>
        <dbReference type="Proteomes" id="UP000307541"/>
    </source>
</evidence>
<proteinExistence type="predicted"/>
<gene>
    <name evidence="5" type="ORF">D8779_02250</name>
</gene>
<feature type="domain" description="HTH araC/xylS-type" evidence="4">
    <location>
        <begin position="236"/>
        <end position="342"/>
    </location>
</feature>
<organism evidence="5 6">
    <name type="scientific">Pseudomonas leptonychotis</name>
    <dbReference type="NCBI Taxonomy" id="2448482"/>
    <lineage>
        <taxon>Bacteria</taxon>
        <taxon>Pseudomonadati</taxon>
        <taxon>Pseudomonadota</taxon>
        <taxon>Gammaproteobacteria</taxon>
        <taxon>Pseudomonadales</taxon>
        <taxon>Pseudomonadaceae</taxon>
        <taxon>Pseudomonas</taxon>
    </lineage>
</organism>
<name>A0A4T1ZZ12_9PSED</name>
<accession>A0A4T1ZZ12</accession>
<dbReference type="RefSeq" id="WP_136662843.1">
    <property type="nucleotide sequence ID" value="NZ_RFLV01000001.1"/>
</dbReference>
<protein>
    <submittedName>
        <fullName evidence="5">AraC family transcriptional regulator</fullName>
    </submittedName>
</protein>
<dbReference type="Pfam" id="PF12625">
    <property type="entry name" value="Arabinose_bd"/>
    <property type="match status" value="1"/>
</dbReference>
<dbReference type="PANTHER" id="PTHR47894">
    <property type="entry name" value="HTH-TYPE TRANSCRIPTIONAL REGULATOR GADX"/>
    <property type="match status" value="1"/>
</dbReference>
<dbReference type="PANTHER" id="PTHR47894:SF1">
    <property type="entry name" value="HTH-TYPE TRANSCRIPTIONAL REGULATOR VQSM"/>
    <property type="match status" value="1"/>
</dbReference>
<dbReference type="Proteomes" id="UP000307541">
    <property type="component" value="Unassembled WGS sequence"/>
</dbReference>
<dbReference type="SMART" id="SM00342">
    <property type="entry name" value="HTH_ARAC"/>
    <property type="match status" value="1"/>
</dbReference>
<keyword evidence="3" id="KW-0804">Transcription</keyword>
<dbReference type="SUPFAM" id="SSF46689">
    <property type="entry name" value="Homeodomain-like"/>
    <property type="match status" value="1"/>
</dbReference>
<dbReference type="InterPro" id="IPR020449">
    <property type="entry name" value="Tscrpt_reg_AraC-type_HTH"/>
</dbReference>
<dbReference type="OrthoDB" id="6506763at2"/>
<sequence>MNNELSQLPTPSTYTRLLLQRWPQQAGKLLAGTGLGETLPATTTYINAAQQLQIFRNVMALAGRSDWGLIFGQQLNINSHGPLGFAALSAPTLGEGLDVLVQFAQIRAPFIGFSASQEHNQYCLTVDTQRYPLGELELPLIDVLMQIASSYVEAVMGHSASEVTLQFAWPAPPHAPLYAQHFSGRCTFDATTTAFKMPAELRRLPCPLHDEKTYRAALMRCREALDNLRHRKDILTRAEHWLTAHFDQLTTLGDPISHPRLVDLAAALALSPRTLIRRLDEHGTSFRSLCSAQQQQLACRLLSDARYSVSDIAQLLGYSDAANFGRAFRQTTGVAPGQYRRAKR</sequence>
<evidence type="ECO:0000259" key="4">
    <source>
        <dbReference type="PROSITE" id="PS01124"/>
    </source>
</evidence>
<keyword evidence="2" id="KW-0238">DNA-binding</keyword>
<keyword evidence="1" id="KW-0805">Transcription regulation</keyword>
<evidence type="ECO:0000256" key="1">
    <source>
        <dbReference type="ARBA" id="ARBA00023015"/>
    </source>
</evidence>
<dbReference type="PRINTS" id="PR00032">
    <property type="entry name" value="HTHARAC"/>
</dbReference>
<dbReference type="InterPro" id="IPR032687">
    <property type="entry name" value="AraC-type_N"/>
</dbReference>
<dbReference type="GO" id="GO:0005829">
    <property type="term" value="C:cytosol"/>
    <property type="evidence" value="ECO:0007669"/>
    <property type="project" value="TreeGrafter"/>
</dbReference>
<dbReference type="InterPro" id="IPR018060">
    <property type="entry name" value="HTH_AraC"/>
</dbReference>
<reference evidence="5 6" key="1">
    <citation type="submission" date="2018-10" db="EMBL/GenBank/DDBJ databases">
        <title>Pseudomonas leptonychotis sp. nov., isolated from Weddell seals in Antarctica.</title>
        <authorList>
            <person name="Novakova D."/>
            <person name="Svec P."/>
            <person name="Kralova S."/>
            <person name="Kristofova L."/>
            <person name="Zeman M."/>
            <person name="Pantucek R."/>
            <person name="Maslanova I."/>
            <person name="Sedlacek I."/>
        </authorList>
    </citation>
    <scope>NUCLEOTIDE SEQUENCE [LARGE SCALE GENOMIC DNA]</scope>
    <source>
        <strain evidence="5 6">CCM 8849</strain>
    </source>
</reference>